<dbReference type="SUPFAM" id="SSF55729">
    <property type="entry name" value="Acyl-CoA N-acyltransferases (Nat)"/>
    <property type="match status" value="1"/>
</dbReference>
<evidence type="ECO:0000256" key="2">
    <source>
        <dbReference type="ARBA" id="ARBA00023315"/>
    </source>
</evidence>
<keyword evidence="5" id="KW-1185">Reference proteome</keyword>
<proteinExistence type="predicted"/>
<dbReference type="CDD" id="cd04301">
    <property type="entry name" value="NAT_SF"/>
    <property type="match status" value="1"/>
</dbReference>
<sequence length="196" mass="21215">MRENNFVVRRVGPGQPGAADGDRNTALASDNFFAAALLTLWHRVSQAGGSVGYLPTATRQEIAPAAAAAVDEIRAGKRKALVFTQHTDIAKDQLIACAFLVPATIALHSHRAEVRTVIVDPDHQGRGLGRALLGEVDKYASELGIDTLTLSVRGGRGLEKFYEGIGFTEYGRLPDSIRLSPTDSREEIFYWRSVGP</sequence>
<dbReference type="PANTHER" id="PTHR43877">
    <property type="entry name" value="AMINOALKYLPHOSPHONATE N-ACETYLTRANSFERASE-RELATED-RELATED"/>
    <property type="match status" value="1"/>
</dbReference>
<dbReference type="InterPro" id="IPR050832">
    <property type="entry name" value="Bact_Acetyltransf"/>
</dbReference>
<keyword evidence="1 4" id="KW-0808">Transferase</keyword>
<dbReference type="Gene3D" id="3.40.630.30">
    <property type="match status" value="1"/>
</dbReference>
<dbReference type="Pfam" id="PF13508">
    <property type="entry name" value="Acetyltransf_7"/>
    <property type="match status" value="1"/>
</dbReference>
<dbReference type="GO" id="GO:0016747">
    <property type="term" value="F:acyltransferase activity, transferring groups other than amino-acyl groups"/>
    <property type="evidence" value="ECO:0007669"/>
    <property type="project" value="InterPro"/>
</dbReference>
<evidence type="ECO:0000313" key="4">
    <source>
        <dbReference type="EMBL" id="AZI58459.1"/>
    </source>
</evidence>
<dbReference type="RefSeq" id="WP_124799368.1">
    <property type="nucleotide sequence ID" value="NZ_CP034170.1"/>
</dbReference>
<dbReference type="OrthoDB" id="3572254at2"/>
<dbReference type="InterPro" id="IPR016181">
    <property type="entry name" value="Acyl_CoA_acyltransferase"/>
</dbReference>
<evidence type="ECO:0000256" key="1">
    <source>
        <dbReference type="ARBA" id="ARBA00022679"/>
    </source>
</evidence>
<dbReference type="AlphaFoldDB" id="A0A3G8ZMA8"/>
<name>A0A3G8ZMA8_9ACTN</name>
<dbReference type="PANTHER" id="PTHR43877:SF1">
    <property type="entry name" value="ACETYLTRANSFERASE"/>
    <property type="match status" value="1"/>
</dbReference>
<keyword evidence="2" id="KW-0012">Acyltransferase</keyword>
<dbReference type="KEGG" id="nak:EH165_10225"/>
<gene>
    <name evidence="4" type="ORF">EH165_10225</name>
</gene>
<reference evidence="4 5" key="1">
    <citation type="submission" date="2018-11" db="EMBL/GenBank/DDBJ databases">
        <authorList>
            <person name="Da X."/>
        </authorList>
    </citation>
    <scope>NUCLEOTIDE SEQUENCE [LARGE SCALE GENOMIC DNA]</scope>
    <source>
        <strain evidence="4 5">S14-144</strain>
    </source>
</reference>
<organism evidence="4 5">
    <name type="scientific">Nakamurella antarctica</name>
    <dbReference type="NCBI Taxonomy" id="1902245"/>
    <lineage>
        <taxon>Bacteria</taxon>
        <taxon>Bacillati</taxon>
        <taxon>Actinomycetota</taxon>
        <taxon>Actinomycetes</taxon>
        <taxon>Nakamurellales</taxon>
        <taxon>Nakamurellaceae</taxon>
        <taxon>Nakamurella</taxon>
    </lineage>
</organism>
<dbReference type="PROSITE" id="PS51186">
    <property type="entry name" value="GNAT"/>
    <property type="match status" value="1"/>
</dbReference>
<evidence type="ECO:0000259" key="3">
    <source>
        <dbReference type="PROSITE" id="PS51186"/>
    </source>
</evidence>
<evidence type="ECO:0000313" key="5">
    <source>
        <dbReference type="Proteomes" id="UP000268084"/>
    </source>
</evidence>
<dbReference type="Proteomes" id="UP000268084">
    <property type="component" value="Chromosome"/>
</dbReference>
<reference evidence="4 5" key="2">
    <citation type="submission" date="2018-12" db="EMBL/GenBank/DDBJ databases">
        <title>Nakamurella antarcticus sp. nov., isolated from Antarctica South Shetland Islands soil.</title>
        <authorList>
            <person name="Peng F."/>
        </authorList>
    </citation>
    <scope>NUCLEOTIDE SEQUENCE [LARGE SCALE GENOMIC DNA]</scope>
    <source>
        <strain evidence="4 5">S14-144</strain>
    </source>
</reference>
<feature type="domain" description="N-acetyltransferase" evidence="3">
    <location>
        <begin position="92"/>
        <end position="195"/>
    </location>
</feature>
<dbReference type="InterPro" id="IPR000182">
    <property type="entry name" value="GNAT_dom"/>
</dbReference>
<dbReference type="EMBL" id="CP034170">
    <property type="protein sequence ID" value="AZI58459.1"/>
    <property type="molecule type" value="Genomic_DNA"/>
</dbReference>
<accession>A0A3G8ZMA8</accession>
<protein>
    <submittedName>
        <fullName evidence="4">GNAT family N-acetyltransferase</fullName>
    </submittedName>
</protein>